<evidence type="ECO:0000313" key="1">
    <source>
        <dbReference type="EMBL" id="SKA68279.1"/>
    </source>
</evidence>
<dbReference type="RefSeq" id="WP_244556687.1">
    <property type="nucleotide sequence ID" value="NZ_FUXU01000099.1"/>
</dbReference>
<gene>
    <name evidence="1" type="ORF">SAMN02745132_04283</name>
</gene>
<keyword evidence="2" id="KW-1185">Reference proteome</keyword>
<reference evidence="2" key="1">
    <citation type="submission" date="2017-02" db="EMBL/GenBank/DDBJ databases">
        <authorList>
            <person name="Varghese N."/>
            <person name="Submissions S."/>
        </authorList>
    </citation>
    <scope>NUCLEOTIDE SEQUENCE [LARGE SCALE GENOMIC DNA]</scope>
    <source>
        <strain evidence="2">DSM 22720</strain>
    </source>
</reference>
<proteinExistence type="predicted"/>
<organism evidence="1 2">
    <name type="scientific">Enterovibrio nigricans DSM 22720</name>
    <dbReference type="NCBI Taxonomy" id="1121868"/>
    <lineage>
        <taxon>Bacteria</taxon>
        <taxon>Pseudomonadati</taxon>
        <taxon>Pseudomonadota</taxon>
        <taxon>Gammaproteobacteria</taxon>
        <taxon>Vibrionales</taxon>
        <taxon>Vibrionaceae</taxon>
        <taxon>Enterovibrio</taxon>
    </lineage>
</organism>
<dbReference type="EMBL" id="FUXU01000099">
    <property type="protein sequence ID" value="SKA68279.1"/>
    <property type="molecule type" value="Genomic_DNA"/>
</dbReference>
<protein>
    <recommendedName>
        <fullName evidence="3">Lipoprotein</fullName>
    </recommendedName>
</protein>
<dbReference type="AlphaFoldDB" id="A0A1T4VTN9"/>
<evidence type="ECO:0008006" key="3">
    <source>
        <dbReference type="Google" id="ProtNLM"/>
    </source>
</evidence>
<sequence>MMKLKTLLLTSSVAIGLTGCVIPMDRTYYKPDKSFGEAVASQSCGYQRTKLDALRQSFDGYSVQVEAERDGRNGVMLSISTTVDNPSLNINDVSFDNTKVRVVQPISRSGLITKYAFQQQSDASIWLSRTFLLPDAPFEKVIELKLDSGAVTMGDMVSEEMVFRFSLTTTFDVLYFSINC</sequence>
<dbReference type="PROSITE" id="PS51257">
    <property type="entry name" value="PROKAR_LIPOPROTEIN"/>
    <property type="match status" value="1"/>
</dbReference>
<evidence type="ECO:0000313" key="2">
    <source>
        <dbReference type="Proteomes" id="UP000190162"/>
    </source>
</evidence>
<accession>A0A1T4VTN9</accession>
<name>A0A1T4VTN9_9GAMM</name>
<dbReference type="Proteomes" id="UP000190162">
    <property type="component" value="Unassembled WGS sequence"/>
</dbReference>